<dbReference type="Proteomes" id="UP001163046">
    <property type="component" value="Unassembled WGS sequence"/>
</dbReference>
<dbReference type="GO" id="GO:0042273">
    <property type="term" value="P:ribosomal large subunit biogenesis"/>
    <property type="evidence" value="ECO:0007669"/>
    <property type="project" value="InterPro"/>
</dbReference>
<evidence type="ECO:0000313" key="2">
    <source>
        <dbReference type="EMBL" id="KAJ7354963.1"/>
    </source>
</evidence>
<sequence length="382" mass="42443">MADVWVGSELGFLKGIDLKKSSFTNHGVAAKVDRSHEICAMCWTDDNENQMLLGLANGIVKTFDVTTKEFIADHDQPIGQGKLKGLFKWDGAVVTCMESGLLQVWKNDDNPTDVKVGSHVSAVRQNPLCPSQVGTGGQKNDLKLWDLNRPEEPIFRAKNVPNDFLDLQVPIWVTELGFLPGQGSQSRIAVGTGYHQVRLYDTKTQRRPVLNFDFGESPISALAVTDNEKKDRILGNPRADYWARESVVIVGNTTGTMGSIDLRKGQLSGHYKGFAGGIRCISCLDKQQMVASCGLDKFLRIHHLHNRKLLYKSSQHTDSRGTAVLSDRSRKRTADEESSEDNDDIWDKMDVVTSTSKPKRLQKKIKSTKKKKDKIEEASAGS</sequence>
<feature type="compositionally biased region" description="Basic and acidic residues" evidence="1">
    <location>
        <begin position="373"/>
        <end position="382"/>
    </location>
</feature>
<dbReference type="AlphaFoldDB" id="A0A9W9YLP6"/>
<dbReference type="Gene3D" id="2.130.10.10">
    <property type="entry name" value="YVTN repeat-like/Quinoprotein amine dehydrogenase"/>
    <property type="match status" value="2"/>
</dbReference>
<proteinExistence type="predicted"/>
<dbReference type="InterPro" id="IPR001680">
    <property type="entry name" value="WD40_rpt"/>
</dbReference>
<accession>A0A9W9YLP6</accession>
<dbReference type="EMBL" id="MU827330">
    <property type="protein sequence ID" value="KAJ7354963.1"/>
    <property type="molecule type" value="Genomic_DNA"/>
</dbReference>
<feature type="compositionally biased region" description="Basic residues" evidence="1">
    <location>
        <begin position="357"/>
        <end position="372"/>
    </location>
</feature>
<protein>
    <submittedName>
        <fullName evidence="2">WD repeat-containing protein 74</fullName>
    </submittedName>
</protein>
<dbReference type="SUPFAM" id="SSF50978">
    <property type="entry name" value="WD40 repeat-like"/>
    <property type="match status" value="1"/>
</dbReference>
<name>A0A9W9YLP6_9CNID</name>
<dbReference type="InterPro" id="IPR015943">
    <property type="entry name" value="WD40/YVTN_repeat-like_dom_sf"/>
</dbReference>
<dbReference type="CDD" id="cd22857">
    <property type="entry name" value="WDR74"/>
    <property type="match status" value="1"/>
</dbReference>
<dbReference type="GO" id="GO:0005730">
    <property type="term" value="C:nucleolus"/>
    <property type="evidence" value="ECO:0007669"/>
    <property type="project" value="InterPro"/>
</dbReference>
<dbReference type="SMART" id="SM00320">
    <property type="entry name" value="WD40"/>
    <property type="match status" value="3"/>
</dbReference>
<dbReference type="InterPro" id="IPR036322">
    <property type="entry name" value="WD40_repeat_dom_sf"/>
</dbReference>
<dbReference type="InterPro" id="IPR037379">
    <property type="entry name" value="WDR74/Nsa1"/>
</dbReference>
<dbReference type="PANTHER" id="PTHR16038">
    <property type="entry name" value="NOP SEVEN ASSOCIATED PROTEIN 1"/>
    <property type="match status" value="1"/>
</dbReference>
<organism evidence="2 3">
    <name type="scientific">Desmophyllum pertusum</name>
    <dbReference type="NCBI Taxonomy" id="174260"/>
    <lineage>
        <taxon>Eukaryota</taxon>
        <taxon>Metazoa</taxon>
        <taxon>Cnidaria</taxon>
        <taxon>Anthozoa</taxon>
        <taxon>Hexacorallia</taxon>
        <taxon>Scleractinia</taxon>
        <taxon>Caryophylliina</taxon>
        <taxon>Caryophylliidae</taxon>
        <taxon>Desmophyllum</taxon>
    </lineage>
</organism>
<reference evidence="2" key="1">
    <citation type="submission" date="2023-01" db="EMBL/GenBank/DDBJ databases">
        <title>Genome assembly of the deep-sea coral Lophelia pertusa.</title>
        <authorList>
            <person name="Herrera S."/>
            <person name="Cordes E."/>
        </authorList>
    </citation>
    <scope>NUCLEOTIDE SEQUENCE</scope>
    <source>
        <strain evidence="2">USNM1676648</strain>
        <tissue evidence="2">Polyp</tissue>
    </source>
</reference>
<evidence type="ECO:0000313" key="3">
    <source>
        <dbReference type="Proteomes" id="UP001163046"/>
    </source>
</evidence>
<dbReference type="OrthoDB" id="18388at2759"/>
<evidence type="ECO:0000256" key="1">
    <source>
        <dbReference type="SAM" id="MobiDB-lite"/>
    </source>
</evidence>
<comment type="caution">
    <text evidence="2">The sequence shown here is derived from an EMBL/GenBank/DDBJ whole genome shotgun (WGS) entry which is preliminary data.</text>
</comment>
<dbReference type="GO" id="GO:0030687">
    <property type="term" value="C:preribosome, large subunit precursor"/>
    <property type="evidence" value="ECO:0007669"/>
    <property type="project" value="TreeGrafter"/>
</dbReference>
<dbReference type="PANTHER" id="PTHR16038:SF4">
    <property type="entry name" value="WD REPEAT-CONTAINING PROTEIN 74"/>
    <property type="match status" value="1"/>
</dbReference>
<keyword evidence="3" id="KW-1185">Reference proteome</keyword>
<gene>
    <name evidence="2" type="primary">WDR74_1</name>
    <name evidence="2" type="ORF">OS493_029072</name>
</gene>
<feature type="region of interest" description="Disordered" evidence="1">
    <location>
        <begin position="320"/>
        <end position="382"/>
    </location>
</feature>